<protein>
    <submittedName>
        <fullName evidence="1">Gamma-glutamylcyclotransferase</fullName>
    </submittedName>
</protein>
<comment type="caution">
    <text evidence="1">The sequence shown here is derived from an EMBL/GenBank/DDBJ whole genome shotgun (WGS) entry which is preliminary data.</text>
</comment>
<gene>
    <name evidence="1" type="ORF">GTH32_10000</name>
</gene>
<dbReference type="EMBL" id="JAAAWN010000011">
    <property type="protein sequence ID" value="NDV91514.1"/>
    <property type="molecule type" value="Genomic_DNA"/>
</dbReference>
<dbReference type="GO" id="GO:0016740">
    <property type="term" value="F:transferase activity"/>
    <property type="evidence" value="ECO:0007669"/>
    <property type="project" value="UniProtKB-KW"/>
</dbReference>
<evidence type="ECO:0000313" key="1">
    <source>
        <dbReference type="EMBL" id="NDV91514.1"/>
    </source>
</evidence>
<proteinExistence type="predicted"/>
<name>A0A7X5RLA9_9ALTE</name>
<evidence type="ECO:0000313" key="2">
    <source>
        <dbReference type="Proteomes" id="UP000470213"/>
    </source>
</evidence>
<reference evidence="1 2" key="1">
    <citation type="submission" date="2020-01" db="EMBL/GenBank/DDBJ databases">
        <authorList>
            <person name="Chen J."/>
            <person name="Zhu S."/>
            <person name="Yang J."/>
        </authorList>
    </citation>
    <scope>NUCLEOTIDE SEQUENCE [LARGE SCALE GENOMIC DNA]</scope>
    <source>
        <strain evidence="1 2">345S023</strain>
    </source>
</reference>
<accession>A0A7X5RLA9</accession>
<dbReference type="AlphaFoldDB" id="A0A7X5RLA9"/>
<dbReference type="Proteomes" id="UP000470213">
    <property type="component" value="Unassembled WGS sequence"/>
</dbReference>
<sequence>MLYEDALNSQTESHVIAFLSTVPAQHYVLGYGSLLSRDSRERYSQIFTPGLPVNVTGFQRAWVTRSIAEQQTYVGAITDSNSQLNALLIPTAINPQLKDREKDYRFVEVGVQALSFTGAPMSETLFNALEKHTFWICETLQVLPANEQFPVHQTYIDTCLSGCFEHGGETKAHAFVSQTKGWEHPRYNDREAPKYPRAANLDSRQHSKIDAILKALS</sequence>
<keyword evidence="1" id="KW-0808">Transferase</keyword>
<organism evidence="1 2">
    <name type="scientific">Alteromonas profundi</name>
    <dbReference type="NCBI Taxonomy" id="2696062"/>
    <lineage>
        <taxon>Bacteria</taxon>
        <taxon>Pseudomonadati</taxon>
        <taxon>Pseudomonadota</taxon>
        <taxon>Gammaproteobacteria</taxon>
        <taxon>Alteromonadales</taxon>
        <taxon>Alteromonadaceae</taxon>
        <taxon>Alteromonas/Salinimonas group</taxon>
        <taxon>Alteromonas</taxon>
    </lineage>
</organism>
<keyword evidence="2" id="KW-1185">Reference proteome</keyword>